<reference evidence="2" key="1">
    <citation type="journal article" date="2023" name="Insect Mol. Biol.">
        <title>Genome sequencing provides insights into the evolution of gene families encoding plant cell wall-degrading enzymes in longhorned beetles.</title>
        <authorList>
            <person name="Shin N.R."/>
            <person name="Okamura Y."/>
            <person name="Kirsch R."/>
            <person name="Pauchet Y."/>
        </authorList>
    </citation>
    <scope>NUCLEOTIDE SEQUENCE</scope>
    <source>
        <strain evidence="2">MMC_N1</strain>
    </source>
</reference>
<protein>
    <submittedName>
        <fullName evidence="2">Uncharacterized protein</fullName>
    </submittedName>
</protein>
<sequence>MGMKFPQKFVLHLAHTSRVETRTAELERITAYGTWHIKNCSSAAGDNDADDAAAELLHMGQNHQGDEFGNDSKHHRELVVPHKHFNNTPIKENTTKPYSEINGLPRLVHLLGIDDIKLVTTQAGSLNHTSCILFKSILEKAGYERRHLPVLNSSPRSLNHLSRSVFLKKLPLCMEISWEYRQFALTAIRHVSGLKFVLLAIIFLCVSPSFISPVIQYRDPN</sequence>
<proteinExistence type="predicted"/>
<gene>
    <name evidence="2" type="ORF">NQ317_004331</name>
</gene>
<keyword evidence="1" id="KW-0472">Membrane</keyword>
<organism evidence="2 3">
    <name type="scientific">Molorchus minor</name>
    <dbReference type="NCBI Taxonomy" id="1323400"/>
    <lineage>
        <taxon>Eukaryota</taxon>
        <taxon>Metazoa</taxon>
        <taxon>Ecdysozoa</taxon>
        <taxon>Arthropoda</taxon>
        <taxon>Hexapoda</taxon>
        <taxon>Insecta</taxon>
        <taxon>Pterygota</taxon>
        <taxon>Neoptera</taxon>
        <taxon>Endopterygota</taxon>
        <taxon>Coleoptera</taxon>
        <taxon>Polyphaga</taxon>
        <taxon>Cucujiformia</taxon>
        <taxon>Chrysomeloidea</taxon>
        <taxon>Cerambycidae</taxon>
        <taxon>Lamiinae</taxon>
        <taxon>Monochamini</taxon>
        <taxon>Molorchus</taxon>
    </lineage>
</organism>
<accession>A0ABQ9JYF7</accession>
<keyword evidence="1" id="KW-0812">Transmembrane</keyword>
<evidence type="ECO:0000313" key="2">
    <source>
        <dbReference type="EMBL" id="KAJ8982901.1"/>
    </source>
</evidence>
<dbReference type="Proteomes" id="UP001162164">
    <property type="component" value="Unassembled WGS sequence"/>
</dbReference>
<comment type="caution">
    <text evidence="2">The sequence shown here is derived from an EMBL/GenBank/DDBJ whole genome shotgun (WGS) entry which is preliminary data.</text>
</comment>
<evidence type="ECO:0000313" key="3">
    <source>
        <dbReference type="Proteomes" id="UP001162164"/>
    </source>
</evidence>
<dbReference type="EMBL" id="JAPWTJ010000101">
    <property type="protein sequence ID" value="KAJ8982901.1"/>
    <property type="molecule type" value="Genomic_DNA"/>
</dbReference>
<evidence type="ECO:0000256" key="1">
    <source>
        <dbReference type="SAM" id="Phobius"/>
    </source>
</evidence>
<keyword evidence="1" id="KW-1133">Transmembrane helix</keyword>
<name>A0ABQ9JYF7_9CUCU</name>
<feature type="transmembrane region" description="Helical" evidence="1">
    <location>
        <begin position="196"/>
        <end position="215"/>
    </location>
</feature>
<keyword evidence="3" id="KW-1185">Reference proteome</keyword>